<dbReference type="RefSeq" id="WP_176065855.1">
    <property type="nucleotide sequence ID" value="NZ_BJTG01000006.1"/>
</dbReference>
<dbReference type="PANTHER" id="PTHR43344:SF13">
    <property type="entry name" value="PHOSPHATASE RV3661-RELATED"/>
    <property type="match status" value="1"/>
</dbReference>
<sequence>MPDPQRAAFFDVDGTLVRTNIVHAFAYYALNQGSIFGTALRTARTLAGAPLYWALDKLDRKAFNELFYQSYRGLSQDRLEELAAELFEAVLLPAIHPGTPRLLAEARRAGCRLVLVTGALDFTVRDLARHLGADDVIANRMHYVEGVATGRVVPPIVEGAHKAVAVRDYCLREGLALDRSHAYSDSFSDYPMLTVVGHPAAVNPDLRLRQVARAYAWPILDTTRAS</sequence>
<proteinExistence type="predicted"/>
<reference evidence="5" key="1">
    <citation type="journal article" date="2020" name="Appl. Environ. Microbiol.">
        <title>Diazotrophic Anaeromyxobacter Isolates from Soils.</title>
        <authorList>
            <person name="Masuda Y."/>
            <person name="Yamanaka H."/>
            <person name="Xu Z.X."/>
            <person name="Shiratori Y."/>
            <person name="Aono T."/>
            <person name="Amachi S."/>
            <person name="Senoo K."/>
            <person name="Itoh H."/>
        </authorList>
    </citation>
    <scope>NUCLEOTIDE SEQUENCE [LARGE SCALE GENOMIC DNA]</scope>
    <source>
        <strain evidence="5">R267</strain>
    </source>
</reference>
<keyword evidence="3" id="KW-0460">Magnesium</keyword>
<evidence type="ECO:0000256" key="2">
    <source>
        <dbReference type="ARBA" id="ARBA00022801"/>
    </source>
</evidence>
<dbReference type="AlphaFoldDB" id="A0A7I9VN68"/>
<evidence type="ECO:0000313" key="5">
    <source>
        <dbReference type="Proteomes" id="UP000503640"/>
    </source>
</evidence>
<protein>
    <recommendedName>
        <fullName evidence="6">HAD-superfamily subfamily IB hydrolase, TIGR01490</fullName>
    </recommendedName>
</protein>
<evidence type="ECO:0000256" key="1">
    <source>
        <dbReference type="ARBA" id="ARBA00022723"/>
    </source>
</evidence>
<evidence type="ECO:0008006" key="6">
    <source>
        <dbReference type="Google" id="ProtNLM"/>
    </source>
</evidence>
<dbReference type="NCBIfam" id="TIGR01488">
    <property type="entry name" value="HAD-SF-IB"/>
    <property type="match status" value="1"/>
</dbReference>
<dbReference type="Gene3D" id="3.40.50.1000">
    <property type="entry name" value="HAD superfamily/HAD-like"/>
    <property type="match status" value="1"/>
</dbReference>
<evidence type="ECO:0000256" key="3">
    <source>
        <dbReference type="ARBA" id="ARBA00022842"/>
    </source>
</evidence>
<dbReference type="SUPFAM" id="SSF56784">
    <property type="entry name" value="HAD-like"/>
    <property type="match status" value="1"/>
</dbReference>
<keyword evidence="5" id="KW-1185">Reference proteome</keyword>
<keyword evidence="2" id="KW-0378">Hydrolase</keyword>
<evidence type="ECO:0000313" key="4">
    <source>
        <dbReference type="EMBL" id="GEJ57854.1"/>
    </source>
</evidence>
<dbReference type="InterPro" id="IPR036412">
    <property type="entry name" value="HAD-like_sf"/>
</dbReference>
<name>A0A7I9VN68_9BACT</name>
<dbReference type="Pfam" id="PF12710">
    <property type="entry name" value="HAD"/>
    <property type="match status" value="1"/>
</dbReference>
<organism evidence="4 5">
    <name type="scientific">Anaeromyxobacter diazotrophicus</name>
    <dbReference type="NCBI Taxonomy" id="2590199"/>
    <lineage>
        <taxon>Bacteria</taxon>
        <taxon>Pseudomonadati</taxon>
        <taxon>Myxococcota</taxon>
        <taxon>Myxococcia</taxon>
        <taxon>Myxococcales</taxon>
        <taxon>Cystobacterineae</taxon>
        <taxon>Anaeromyxobacteraceae</taxon>
        <taxon>Anaeromyxobacter</taxon>
    </lineage>
</organism>
<dbReference type="EMBL" id="BJTG01000006">
    <property type="protein sequence ID" value="GEJ57854.1"/>
    <property type="molecule type" value="Genomic_DNA"/>
</dbReference>
<dbReference type="NCBIfam" id="TIGR01490">
    <property type="entry name" value="HAD-SF-IB-hyp1"/>
    <property type="match status" value="1"/>
</dbReference>
<dbReference type="PANTHER" id="PTHR43344">
    <property type="entry name" value="PHOSPHOSERINE PHOSPHATASE"/>
    <property type="match status" value="1"/>
</dbReference>
<keyword evidence="1" id="KW-0479">Metal-binding</keyword>
<dbReference type="InterPro" id="IPR050582">
    <property type="entry name" value="HAD-like_SerB"/>
</dbReference>
<accession>A0A7I9VN68</accession>
<comment type="caution">
    <text evidence="4">The sequence shown here is derived from an EMBL/GenBank/DDBJ whole genome shotgun (WGS) entry which is preliminary data.</text>
</comment>
<dbReference type="InterPro" id="IPR006385">
    <property type="entry name" value="HAD_hydro_SerB1"/>
</dbReference>
<dbReference type="GO" id="GO:0046872">
    <property type="term" value="F:metal ion binding"/>
    <property type="evidence" value="ECO:0007669"/>
    <property type="project" value="UniProtKB-KW"/>
</dbReference>
<dbReference type="Gene3D" id="1.20.1440.100">
    <property type="entry name" value="SG protein - dephosphorylation function"/>
    <property type="match status" value="1"/>
</dbReference>
<gene>
    <name evidence="4" type="ORF">AMYX_25950</name>
</gene>
<dbReference type="Proteomes" id="UP000503640">
    <property type="component" value="Unassembled WGS sequence"/>
</dbReference>
<dbReference type="GO" id="GO:0016787">
    <property type="term" value="F:hydrolase activity"/>
    <property type="evidence" value="ECO:0007669"/>
    <property type="project" value="UniProtKB-KW"/>
</dbReference>
<dbReference type="InterPro" id="IPR023214">
    <property type="entry name" value="HAD_sf"/>
</dbReference>